<keyword evidence="1" id="KW-0472">Membrane</keyword>
<evidence type="ECO:0000313" key="3">
    <source>
        <dbReference type="EMBL" id="QBH15432.1"/>
    </source>
</evidence>
<dbReference type="InterPro" id="IPR003848">
    <property type="entry name" value="DUF218"/>
</dbReference>
<evidence type="ECO:0000259" key="2">
    <source>
        <dbReference type="Pfam" id="PF02698"/>
    </source>
</evidence>
<sequence length="122" mass="13908">MVKMRWWGHSVLSIRMWLQVRLWWGCLQSRLAGDVIIFSKILPFFSMPLAMTTALVLAEIFLRRRFLCLAGILVLRVTDYVVNTAAEAVAVVRMLPASARVLLVTSAYYMTRAKMLFVQAGL</sequence>
<dbReference type="Proteomes" id="UP000293902">
    <property type="component" value="Chromosome"/>
</dbReference>
<keyword evidence="1" id="KW-0812">Transmembrane</keyword>
<evidence type="ECO:0000256" key="1">
    <source>
        <dbReference type="SAM" id="Phobius"/>
    </source>
</evidence>
<keyword evidence="4" id="KW-1185">Reference proteome</keyword>
<feature type="domain" description="DUF218" evidence="2">
    <location>
        <begin position="19"/>
        <end position="121"/>
    </location>
</feature>
<name>A0ABX5RM93_9BACT</name>
<reference evidence="3 4" key="1">
    <citation type="submission" date="2019-02" db="EMBL/GenBank/DDBJ databases">
        <title>Complete genome sequence of Desulfobacter hydrogenophilus AcRS1.</title>
        <authorList>
            <person name="Marietou A."/>
            <person name="Lund M.B."/>
            <person name="Marshall I.P.G."/>
            <person name="Schreiber L."/>
            <person name="Jorgensen B."/>
        </authorList>
    </citation>
    <scope>NUCLEOTIDE SEQUENCE [LARGE SCALE GENOMIC DNA]</scope>
    <source>
        <strain evidence="3 4">AcRS1</strain>
    </source>
</reference>
<accession>A0ABX5RM93</accession>
<evidence type="ECO:0000313" key="4">
    <source>
        <dbReference type="Proteomes" id="UP000293902"/>
    </source>
</evidence>
<feature type="transmembrane region" description="Helical" evidence="1">
    <location>
        <begin position="42"/>
        <end position="62"/>
    </location>
</feature>
<keyword evidence="1" id="KW-1133">Transmembrane helix</keyword>
<gene>
    <name evidence="3" type="ORF">EYB58_22540</name>
</gene>
<dbReference type="Pfam" id="PF02698">
    <property type="entry name" value="DUF218"/>
    <property type="match status" value="1"/>
</dbReference>
<dbReference type="EMBL" id="CP036313">
    <property type="protein sequence ID" value="QBH15432.1"/>
    <property type="molecule type" value="Genomic_DNA"/>
</dbReference>
<organism evidence="3 4">
    <name type="scientific">Desulfobacter hydrogenophilus</name>
    <dbReference type="NCBI Taxonomy" id="2291"/>
    <lineage>
        <taxon>Bacteria</taxon>
        <taxon>Pseudomonadati</taxon>
        <taxon>Thermodesulfobacteriota</taxon>
        <taxon>Desulfobacteria</taxon>
        <taxon>Desulfobacterales</taxon>
        <taxon>Desulfobacteraceae</taxon>
        <taxon>Desulfobacter</taxon>
    </lineage>
</organism>
<protein>
    <recommendedName>
        <fullName evidence="2">DUF218 domain-containing protein</fullName>
    </recommendedName>
</protein>
<proteinExistence type="predicted"/>